<dbReference type="EMBL" id="JARJLG010000113">
    <property type="protein sequence ID" value="KAJ7743231.1"/>
    <property type="molecule type" value="Genomic_DNA"/>
</dbReference>
<comment type="caution">
    <text evidence="1">The sequence shown here is derived from an EMBL/GenBank/DDBJ whole genome shotgun (WGS) entry which is preliminary data.</text>
</comment>
<evidence type="ECO:0000313" key="2">
    <source>
        <dbReference type="Proteomes" id="UP001215280"/>
    </source>
</evidence>
<gene>
    <name evidence="1" type="ORF">DFH07DRAFT_964168</name>
</gene>
<proteinExistence type="predicted"/>
<accession>A0AAD7IHG7</accession>
<sequence>MAMAKNKGKKTKFTTTSTLPCPKCRQDIGVGTSGLYNLQTHQQSKDCKPPKGMFRKITDMFDRKPQAPLVPATVSDAPVVNVTSTSSIPEGGSAFESIAMDITDNIASGEHGEGPTSPGPWPHDFCNDNQLLAFVSTYPPTPFFAESRTSFPESGNDALGHLRAKIDQIPLQIILASHRMSEFFANPADFFGPDEPEDRDYQLNTLLERVFKSDSWTYDARNIHQYLDRDGVGAFCTFFKYFVRGRGFSVKNILDIILMLEEGIDQE</sequence>
<dbReference type="Proteomes" id="UP001215280">
    <property type="component" value="Unassembled WGS sequence"/>
</dbReference>
<organism evidence="1 2">
    <name type="scientific">Mycena maculata</name>
    <dbReference type="NCBI Taxonomy" id="230809"/>
    <lineage>
        <taxon>Eukaryota</taxon>
        <taxon>Fungi</taxon>
        <taxon>Dikarya</taxon>
        <taxon>Basidiomycota</taxon>
        <taxon>Agaricomycotina</taxon>
        <taxon>Agaricomycetes</taxon>
        <taxon>Agaricomycetidae</taxon>
        <taxon>Agaricales</taxon>
        <taxon>Marasmiineae</taxon>
        <taxon>Mycenaceae</taxon>
        <taxon>Mycena</taxon>
    </lineage>
</organism>
<reference evidence="1" key="1">
    <citation type="submission" date="2023-03" db="EMBL/GenBank/DDBJ databases">
        <title>Massive genome expansion in bonnet fungi (Mycena s.s.) driven by repeated elements and novel gene families across ecological guilds.</title>
        <authorList>
            <consortium name="Lawrence Berkeley National Laboratory"/>
            <person name="Harder C.B."/>
            <person name="Miyauchi S."/>
            <person name="Viragh M."/>
            <person name="Kuo A."/>
            <person name="Thoen E."/>
            <person name="Andreopoulos B."/>
            <person name="Lu D."/>
            <person name="Skrede I."/>
            <person name="Drula E."/>
            <person name="Henrissat B."/>
            <person name="Morin E."/>
            <person name="Kohler A."/>
            <person name="Barry K."/>
            <person name="LaButti K."/>
            <person name="Morin E."/>
            <person name="Salamov A."/>
            <person name="Lipzen A."/>
            <person name="Mereny Z."/>
            <person name="Hegedus B."/>
            <person name="Baldrian P."/>
            <person name="Stursova M."/>
            <person name="Weitz H."/>
            <person name="Taylor A."/>
            <person name="Grigoriev I.V."/>
            <person name="Nagy L.G."/>
            <person name="Martin F."/>
            <person name="Kauserud H."/>
        </authorList>
    </citation>
    <scope>NUCLEOTIDE SEQUENCE</scope>
    <source>
        <strain evidence="1">CBHHK188m</strain>
    </source>
</reference>
<keyword evidence="2" id="KW-1185">Reference proteome</keyword>
<evidence type="ECO:0000313" key="1">
    <source>
        <dbReference type="EMBL" id="KAJ7743231.1"/>
    </source>
</evidence>
<protein>
    <submittedName>
        <fullName evidence="1">Uncharacterized protein</fullName>
    </submittedName>
</protein>
<dbReference type="AlphaFoldDB" id="A0AAD7IHG7"/>
<name>A0AAD7IHG7_9AGAR</name>